<dbReference type="GO" id="GO:0047372">
    <property type="term" value="F:monoacylglycerol lipase activity"/>
    <property type="evidence" value="ECO:0007669"/>
    <property type="project" value="TreeGrafter"/>
</dbReference>
<reference evidence="3" key="1">
    <citation type="submission" date="2020-06" db="EMBL/GenBank/DDBJ databases">
        <authorList>
            <consortium name="Plant Systems Biology data submission"/>
        </authorList>
    </citation>
    <scope>NUCLEOTIDE SEQUENCE</scope>
    <source>
        <strain evidence="3">D6</strain>
    </source>
</reference>
<dbReference type="SUPFAM" id="SSF53474">
    <property type="entry name" value="alpha/beta-Hydrolases"/>
    <property type="match status" value="1"/>
</dbReference>
<protein>
    <submittedName>
        <fullName evidence="3">Alpha beta hydrolase</fullName>
    </submittedName>
</protein>
<name>A0A9N8HPG1_9STRA</name>
<sequence>MGHGVLTFDDCVGMIPLFSVVGFLVYKIGGWITYVLTLPLSKMRRRPTSCTTTTTTTCTSNTENNEEMSLPMKSILFLLALSYLLSPLSTMVHLRGKRWNVQLYRNTGSHFSGLFDLIHGTDPQVQQVMDLMPSLLRGPKPPLLFANRHLQFLPWLIQNEIHRQEGIPYQRIPLQVTACLDKSTTATVSSSKCDHRPAFLNETITLDVFPPFDTTTDTTSDSSNDSYPGFDNGSPIIFLSPGLRCESQDMPGTMLVRRAFGAGFRSIVVQRRGHTPHQPLRAPRWNLFGDVDELEQVYWHITRHYAAPHTPMFLHGVSSGTALVVSALAEFDRRRLQGHSAPSFVASASIVPGYDISKVFLPERFKFPYNPILTESVKDHFVRQNEDVLRQFNNHAVNEALSATNLQEFLNAAAPFAGYPNATAYYHGENPVNNVHFITTPKLVVNSIDDPCCNIHNLYEPSPYPQHGGRTYAQMAADSKHGMLAVTMTGTHCPFLDTSAGATNYILPSLLPAIVPDPFNGGWMLDSWADRVSLEFYQAALQVYGQERRFLQ</sequence>
<accession>A0A9N8HPG1</accession>
<dbReference type="PANTHER" id="PTHR10794">
    <property type="entry name" value="ABHYDROLASE DOMAIN-CONTAINING PROTEIN"/>
    <property type="match status" value="1"/>
</dbReference>
<evidence type="ECO:0000313" key="3">
    <source>
        <dbReference type="EMBL" id="CAB9520242.1"/>
    </source>
</evidence>
<keyword evidence="2" id="KW-1133">Transmembrane helix</keyword>
<dbReference type="EMBL" id="CAICTM010001083">
    <property type="protein sequence ID" value="CAB9520242.1"/>
    <property type="molecule type" value="Genomic_DNA"/>
</dbReference>
<keyword evidence="2" id="KW-0472">Membrane</keyword>
<feature type="transmembrane region" description="Helical" evidence="2">
    <location>
        <begin position="12"/>
        <end position="36"/>
    </location>
</feature>
<evidence type="ECO:0000256" key="2">
    <source>
        <dbReference type="SAM" id="Phobius"/>
    </source>
</evidence>
<keyword evidence="2" id="KW-0812">Transmembrane</keyword>
<evidence type="ECO:0000256" key="1">
    <source>
        <dbReference type="ARBA" id="ARBA00010884"/>
    </source>
</evidence>
<gene>
    <name evidence="3" type="ORF">SEMRO_1085_G239620.1</name>
</gene>
<dbReference type="GO" id="GO:0034338">
    <property type="term" value="F:short-chain carboxylesterase activity"/>
    <property type="evidence" value="ECO:0007669"/>
    <property type="project" value="TreeGrafter"/>
</dbReference>
<dbReference type="Gene3D" id="3.40.50.1820">
    <property type="entry name" value="alpha/beta hydrolase"/>
    <property type="match status" value="1"/>
</dbReference>
<dbReference type="PANTHER" id="PTHR10794:SF93">
    <property type="entry name" value="SERINE AMINOPEPTIDASE S33 DOMAIN-CONTAINING PROTEIN"/>
    <property type="match status" value="1"/>
</dbReference>
<comment type="caution">
    <text evidence="3">The sequence shown here is derived from an EMBL/GenBank/DDBJ whole genome shotgun (WGS) entry which is preliminary data.</text>
</comment>
<keyword evidence="4" id="KW-1185">Reference proteome</keyword>
<feature type="transmembrane region" description="Helical" evidence="2">
    <location>
        <begin position="75"/>
        <end position="94"/>
    </location>
</feature>
<keyword evidence="3" id="KW-0378">Hydrolase</keyword>
<proteinExistence type="inferred from homology"/>
<organism evidence="3 4">
    <name type="scientific">Seminavis robusta</name>
    <dbReference type="NCBI Taxonomy" id="568900"/>
    <lineage>
        <taxon>Eukaryota</taxon>
        <taxon>Sar</taxon>
        <taxon>Stramenopiles</taxon>
        <taxon>Ochrophyta</taxon>
        <taxon>Bacillariophyta</taxon>
        <taxon>Bacillariophyceae</taxon>
        <taxon>Bacillariophycidae</taxon>
        <taxon>Naviculales</taxon>
        <taxon>Naviculaceae</taxon>
        <taxon>Seminavis</taxon>
    </lineage>
</organism>
<dbReference type="OrthoDB" id="247542at2759"/>
<comment type="similarity">
    <text evidence="1">Belongs to the AB hydrolase superfamily. AB hydrolase 4 family.</text>
</comment>
<dbReference type="AlphaFoldDB" id="A0A9N8HPG1"/>
<dbReference type="InterPro" id="IPR029058">
    <property type="entry name" value="AB_hydrolase_fold"/>
</dbReference>
<dbReference type="Proteomes" id="UP001153069">
    <property type="component" value="Unassembled WGS sequence"/>
</dbReference>
<evidence type="ECO:0000313" key="4">
    <source>
        <dbReference type="Proteomes" id="UP001153069"/>
    </source>
</evidence>
<dbReference type="InterPro" id="IPR050960">
    <property type="entry name" value="AB_hydrolase_4_sf"/>
</dbReference>